<organism evidence="1 2">
    <name type="scientific">Bovine faeces associated smacovirus 4</name>
    <dbReference type="NCBI Taxonomy" id="1843752"/>
    <lineage>
        <taxon>Viruses</taxon>
        <taxon>Monodnaviria</taxon>
        <taxon>Shotokuvirae</taxon>
        <taxon>Cressdnaviricota</taxon>
        <taxon>Arfiviricetes</taxon>
        <taxon>Cremevirales</taxon>
        <taxon>Smacoviridae</taxon>
        <taxon>Cosmacovirus</taxon>
        <taxon>Cosmacovirus bovas1</taxon>
    </lineage>
</organism>
<sequence length="351" mass="38214">MVTVTVSETYDLSTKVNKMSLIGIHTPGKSLIQKSYPGLLMNSKYISIDKVDVTLAAVSTLPISPDQVGLDVDNIAPQDMMNPILYKAVSNDSMSNIEARLHGLGFGSGTQVSGSMVDAINDNVTGISDEFNVYYSLLSNRDGFRIAHPQQGLSMRGLVPLVFDKYYNVGAFMTNSQEVTDVGDTGADETPSGDLYPTLQYSAGSLSVVNRPVQAMRGRPHRMPRFPTLYVTAASSGSSQSTNQRVANGIADGQPLNCEVLMPDILPVYLGMIIMPPAKRTVMFYRMVVRATLTFSEVRPMSEITSFAGLNSGYGSEVYHTDYALQSKQMESTTDLVDVQNANIEKIMEGR</sequence>
<accession>A0A160HWI8</accession>
<protein>
    <submittedName>
        <fullName evidence="1">Putative capsid protein</fullName>
    </submittedName>
</protein>
<dbReference type="OrthoDB" id="16292at10239"/>
<dbReference type="GeneID" id="27815425"/>
<dbReference type="RefSeq" id="YP_009252323.1">
    <property type="nucleotide sequence ID" value="NC_030128.1"/>
</dbReference>
<dbReference type="Pfam" id="PF23784">
    <property type="entry name" value="Smaco_capsid"/>
    <property type="match status" value="1"/>
</dbReference>
<dbReference type="InterPro" id="IPR057000">
    <property type="entry name" value="Smaco_capsid"/>
</dbReference>
<reference evidence="1 2" key="1">
    <citation type="journal article" date="2016" name="Infect. Genet. Evol.">
        <title>Circular replication-associated protein encoding DNA viruses identified in the faecal matter of various animals in New Zealand.</title>
        <authorList>
            <person name="Steel O."/>
            <person name="Kraberger S."/>
            <person name="Sikorski A."/>
            <person name="Young L.M."/>
            <person name="Catchpole R.J."/>
            <person name="Stevens A.J."/>
            <person name="Ladley J.J."/>
            <person name="Coray D.S."/>
            <person name="Stainton D."/>
            <person name="Dayaram A."/>
            <person name="Julian L."/>
            <person name="van Bysterveldt K."/>
            <person name="Varsani A."/>
        </authorList>
    </citation>
    <scope>NUCLEOTIDE SEQUENCE [LARGE SCALE GENOMIC DNA]</scope>
</reference>
<dbReference type="EMBL" id="KT862228">
    <property type="protein sequence ID" value="ANC51544.1"/>
    <property type="molecule type" value="Genomic_DNA"/>
</dbReference>
<name>A0A160HWI8_9VIRU</name>
<evidence type="ECO:0000313" key="1">
    <source>
        <dbReference type="EMBL" id="ANC51544.1"/>
    </source>
</evidence>
<evidence type="ECO:0000313" key="2">
    <source>
        <dbReference type="Proteomes" id="UP000202250"/>
    </source>
</evidence>
<dbReference type="Proteomes" id="UP000202250">
    <property type="component" value="Segment"/>
</dbReference>
<proteinExistence type="predicted"/>
<dbReference type="KEGG" id="vg:27815425"/>
<keyword evidence="2" id="KW-1185">Reference proteome</keyword>